<evidence type="ECO:0000313" key="1">
    <source>
        <dbReference type="EMBL" id="KAK3910136.1"/>
    </source>
</evidence>
<proteinExistence type="predicted"/>
<dbReference type="GO" id="GO:0016874">
    <property type="term" value="F:ligase activity"/>
    <property type="evidence" value="ECO:0007669"/>
    <property type="project" value="UniProtKB-KW"/>
</dbReference>
<organism evidence="1 2">
    <name type="scientific">Frankliniella fusca</name>
    <dbReference type="NCBI Taxonomy" id="407009"/>
    <lineage>
        <taxon>Eukaryota</taxon>
        <taxon>Metazoa</taxon>
        <taxon>Ecdysozoa</taxon>
        <taxon>Arthropoda</taxon>
        <taxon>Hexapoda</taxon>
        <taxon>Insecta</taxon>
        <taxon>Pterygota</taxon>
        <taxon>Neoptera</taxon>
        <taxon>Paraneoptera</taxon>
        <taxon>Thysanoptera</taxon>
        <taxon>Terebrantia</taxon>
        <taxon>Thripoidea</taxon>
        <taxon>Thripidae</taxon>
        <taxon>Frankliniella</taxon>
    </lineage>
</organism>
<dbReference type="AlphaFoldDB" id="A0AAE1GVK4"/>
<dbReference type="EMBL" id="JAHWGI010000147">
    <property type="protein sequence ID" value="KAK3910136.1"/>
    <property type="molecule type" value="Genomic_DNA"/>
</dbReference>
<comment type="caution">
    <text evidence="1">The sequence shown here is derived from an EMBL/GenBank/DDBJ whole genome shotgun (WGS) entry which is preliminary data.</text>
</comment>
<evidence type="ECO:0000313" key="2">
    <source>
        <dbReference type="Proteomes" id="UP001219518"/>
    </source>
</evidence>
<keyword evidence="1" id="KW-0436">Ligase</keyword>
<keyword evidence="2" id="KW-1185">Reference proteome</keyword>
<dbReference type="Proteomes" id="UP001219518">
    <property type="component" value="Unassembled WGS sequence"/>
</dbReference>
<sequence>MLGKLSGVGVRLKAKFPLNMIWHCLNHRLELSVDDTLKDMNAVNSFKKLMDKMYKHFSQSTKNLQELESVAAELCTQLLRIGRILGCRWVASSFQTIKSVWTAHRPSFVYFNTEADELESRDSVQRATMRGIAKRLQSTQFVLDLGLLYDVLEELSNLSLQLQRRDMTLDKCDKACQRTIRVIKSSGVISSMHEFVDNRGALTPEGLMPLKNLIETFIVSTAEVERSFYQMNLICTPTRTRLLYFSAISSCGTKLG</sequence>
<reference evidence="1" key="2">
    <citation type="journal article" date="2023" name="BMC Genomics">
        <title>Pest status, molecular evolution, and epigenetic factors derived from the genome assembly of Frankliniella fusca, a thysanopteran phytovirus vector.</title>
        <authorList>
            <person name="Catto M.A."/>
            <person name="Labadie P.E."/>
            <person name="Jacobson A.L."/>
            <person name="Kennedy G.G."/>
            <person name="Srinivasan R."/>
            <person name="Hunt B.G."/>
        </authorList>
    </citation>
    <scope>NUCLEOTIDE SEQUENCE</scope>
    <source>
        <strain evidence="1">PL_HMW_Pooled</strain>
    </source>
</reference>
<protein>
    <submittedName>
        <fullName evidence="1">E3 SUMO-protein ligase KIAA1586</fullName>
    </submittedName>
</protein>
<gene>
    <name evidence="1" type="ORF">KUF71_000714</name>
</gene>
<dbReference type="PANTHER" id="PTHR46880:SF8">
    <property type="entry name" value="E3 SUMO-PROTEIN LIGASE KIAA1586"/>
    <property type="match status" value="1"/>
</dbReference>
<dbReference type="PANTHER" id="PTHR46880">
    <property type="entry name" value="RAS-ASSOCIATING DOMAIN-CONTAINING PROTEIN"/>
    <property type="match status" value="1"/>
</dbReference>
<reference evidence="1" key="1">
    <citation type="submission" date="2021-07" db="EMBL/GenBank/DDBJ databases">
        <authorList>
            <person name="Catto M.A."/>
            <person name="Jacobson A."/>
            <person name="Kennedy G."/>
            <person name="Labadie P."/>
            <person name="Hunt B.G."/>
            <person name="Srinivasan R."/>
        </authorList>
    </citation>
    <scope>NUCLEOTIDE SEQUENCE</scope>
    <source>
        <strain evidence="1">PL_HMW_Pooled</strain>
        <tissue evidence="1">Head</tissue>
    </source>
</reference>
<name>A0AAE1GVK4_9NEOP</name>
<accession>A0AAE1GVK4</accession>